<evidence type="ECO:0000256" key="1">
    <source>
        <dbReference type="SAM" id="MobiDB-lite"/>
    </source>
</evidence>
<keyword evidence="4" id="KW-1185">Reference proteome</keyword>
<dbReference type="Proteomes" id="UP000030645">
    <property type="component" value="Unassembled WGS sequence"/>
</dbReference>
<dbReference type="EMBL" id="KE343602">
    <property type="protein sequence ID" value="EXB36943.1"/>
    <property type="molecule type" value="Genomic_DNA"/>
</dbReference>
<dbReference type="PANTHER" id="PTHR48258">
    <property type="entry name" value="DUF4218 DOMAIN-CONTAINING PROTEIN-RELATED"/>
    <property type="match status" value="1"/>
</dbReference>
<evidence type="ECO:0000259" key="2">
    <source>
        <dbReference type="Pfam" id="PF13952"/>
    </source>
</evidence>
<organism evidence="3 4">
    <name type="scientific">Morus notabilis</name>
    <dbReference type="NCBI Taxonomy" id="981085"/>
    <lineage>
        <taxon>Eukaryota</taxon>
        <taxon>Viridiplantae</taxon>
        <taxon>Streptophyta</taxon>
        <taxon>Embryophyta</taxon>
        <taxon>Tracheophyta</taxon>
        <taxon>Spermatophyta</taxon>
        <taxon>Magnoliopsida</taxon>
        <taxon>eudicotyledons</taxon>
        <taxon>Gunneridae</taxon>
        <taxon>Pentapetalae</taxon>
        <taxon>rosids</taxon>
        <taxon>fabids</taxon>
        <taxon>Rosales</taxon>
        <taxon>Moraceae</taxon>
        <taxon>Moreae</taxon>
        <taxon>Morus</taxon>
    </lineage>
</organism>
<dbReference type="InterPro" id="IPR025312">
    <property type="entry name" value="DUF4216"/>
</dbReference>
<feature type="compositionally biased region" description="Polar residues" evidence="1">
    <location>
        <begin position="148"/>
        <end position="157"/>
    </location>
</feature>
<feature type="region of interest" description="Disordered" evidence="1">
    <location>
        <begin position="141"/>
        <end position="173"/>
    </location>
</feature>
<evidence type="ECO:0000313" key="4">
    <source>
        <dbReference type="Proteomes" id="UP000030645"/>
    </source>
</evidence>
<protein>
    <recommendedName>
        <fullName evidence="2">DUF4216 domain-containing protein</fullName>
    </recommendedName>
</protein>
<proteinExistence type="predicted"/>
<feature type="compositionally biased region" description="Basic and acidic residues" evidence="1">
    <location>
        <begin position="70"/>
        <end position="81"/>
    </location>
</feature>
<reference evidence="4" key="1">
    <citation type="submission" date="2013-01" db="EMBL/GenBank/DDBJ databases">
        <title>Draft Genome Sequence of a Mulberry Tree, Morus notabilis C.K. Schneid.</title>
        <authorList>
            <person name="He N."/>
            <person name="Zhao S."/>
        </authorList>
    </citation>
    <scope>NUCLEOTIDE SEQUENCE</scope>
</reference>
<evidence type="ECO:0000313" key="3">
    <source>
        <dbReference type="EMBL" id="EXB36943.1"/>
    </source>
</evidence>
<gene>
    <name evidence="3" type="ORF">L484_018317</name>
</gene>
<dbReference type="AlphaFoldDB" id="W9R2C8"/>
<name>W9R2C8_9ROSA</name>
<sequence>MVLFKCTWYKTDGRNNIYQEFHITSVNVSLKWYQDQPFILANQVNQVFYLHDDKLGSDWKVVKKDIPKVTPENAHESKEDADFSSEAYQEERSNEINVTFDESNIEAPLNCEDVRMTEIDSLVVELPIDLDNDQIQHELDTNEDSYQELDSANSVESNDIVKDISDDDDDESD</sequence>
<accession>W9R2C8</accession>
<dbReference type="PANTHER" id="PTHR48258:SF6">
    <property type="entry name" value="LEUCINE-RICH REPEAT DOMAIN, L DOMAIN-CONTAINING PROTEIN"/>
    <property type="match status" value="1"/>
</dbReference>
<feature type="domain" description="DUF4216" evidence="2">
    <location>
        <begin position="2"/>
        <end position="62"/>
    </location>
</feature>
<dbReference type="Pfam" id="PF13952">
    <property type="entry name" value="DUF4216"/>
    <property type="match status" value="1"/>
</dbReference>
<feature type="region of interest" description="Disordered" evidence="1">
    <location>
        <begin position="70"/>
        <end position="98"/>
    </location>
</feature>